<evidence type="ECO:0000313" key="3">
    <source>
        <dbReference type="Proteomes" id="UP000828251"/>
    </source>
</evidence>
<dbReference type="Proteomes" id="UP000828251">
    <property type="component" value="Unassembled WGS sequence"/>
</dbReference>
<dbReference type="EMBL" id="JAIQCV010000003">
    <property type="protein sequence ID" value="KAH1113832.1"/>
    <property type="molecule type" value="Genomic_DNA"/>
</dbReference>
<sequence>MKETREKEREPEKEMSGKDESEQEKAMNVFTNQPTSCPHIVSSFQVSKDSIDVFQLYYLPDKRRFQLIKKGKIIDYLSPLALKDGKTSFSNETYRVDRCDGEVSINQYKQVMNLCVKKWPYKTPSSIVCDDGGKSRWNPPKEGGYANDMFSFRVICDFQAIGSNIVNFINRGCCDGDKFFMSKWLDLRTNCFQEEGYNANLVASCYDLT</sequence>
<organism evidence="2 3">
    <name type="scientific">Gossypium stocksii</name>
    <dbReference type="NCBI Taxonomy" id="47602"/>
    <lineage>
        <taxon>Eukaryota</taxon>
        <taxon>Viridiplantae</taxon>
        <taxon>Streptophyta</taxon>
        <taxon>Embryophyta</taxon>
        <taxon>Tracheophyta</taxon>
        <taxon>Spermatophyta</taxon>
        <taxon>Magnoliopsida</taxon>
        <taxon>eudicotyledons</taxon>
        <taxon>Gunneridae</taxon>
        <taxon>Pentapetalae</taxon>
        <taxon>rosids</taxon>
        <taxon>malvids</taxon>
        <taxon>Malvales</taxon>
        <taxon>Malvaceae</taxon>
        <taxon>Malvoideae</taxon>
        <taxon>Gossypium</taxon>
    </lineage>
</organism>
<dbReference type="AlphaFoldDB" id="A0A9D4AD95"/>
<evidence type="ECO:0000313" key="2">
    <source>
        <dbReference type="EMBL" id="KAH1113832.1"/>
    </source>
</evidence>
<proteinExistence type="predicted"/>
<reference evidence="2 3" key="1">
    <citation type="journal article" date="2021" name="Plant Biotechnol. J.">
        <title>Multi-omics assisted identification of the key and species-specific regulatory components of drought-tolerant mechanisms in Gossypium stocksii.</title>
        <authorList>
            <person name="Yu D."/>
            <person name="Ke L."/>
            <person name="Zhang D."/>
            <person name="Wu Y."/>
            <person name="Sun Y."/>
            <person name="Mei J."/>
            <person name="Sun J."/>
            <person name="Sun Y."/>
        </authorList>
    </citation>
    <scope>NUCLEOTIDE SEQUENCE [LARGE SCALE GENOMIC DNA]</scope>
    <source>
        <strain evidence="3">cv. E1</strain>
        <tissue evidence="2">Leaf</tissue>
    </source>
</reference>
<accession>A0A9D4AD95</accession>
<feature type="region of interest" description="Disordered" evidence="1">
    <location>
        <begin position="1"/>
        <end position="24"/>
    </location>
</feature>
<keyword evidence="3" id="KW-1185">Reference proteome</keyword>
<gene>
    <name evidence="2" type="ORF">J1N35_007210</name>
</gene>
<comment type="caution">
    <text evidence="2">The sequence shown here is derived from an EMBL/GenBank/DDBJ whole genome shotgun (WGS) entry which is preliminary data.</text>
</comment>
<name>A0A9D4AD95_9ROSI</name>
<protein>
    <submittedName>
        <fullName evidence="2">Uncharacterized protein</fullName>
    </submittedName>
</protein>
<evidence type="ECO:0000256" key="1">
    <source>
        <dbReference type="SAM" id="MobiDB-lite"/>
    </source>
</evidence>